<evidence type="ECO:0000259" key="2">
    <source>
        <dbReference type="Pfam" id="PF03168"/>
    </source>
</evidence>
<sequence>MPSTSSQIITVASPSYSSPSCSLSLSPSARDLMVDSVNILMVGGSVRVRENVRAVLLNPVKSNIDKVVGDIREVAVRALVDGDNRFNARGRARQRCFCKGLQQCARQQQGRGGRGCRGCLGAHEHLADGDKEVEESSGDVLLSLGRKQVVVVVIEGWPTRGMTLALTKGVCISRSCFDRSPDFHHRGSGGGGRTNLASCLLATAFLLLLVVAATVALFVLFRPRDPEIRVSAFQLPGFAAANGTLRFTFNQYAAVRNPNRAAFSHYDSTLQLVYAGNQVGFMFIPAGQIAGGRTQHMAASFPVDALPLAAAAVLPPGAAAAVEVDSKMSVKGRVRVLRFFTHHVQATAGCRVGISAADGSVLGFRC</sequence>
<comment type="caution">
    <text evidence="3">The sequence shown here is derived from an EMBL/GenBank/DDBJ whole genome shotgun (WGS) entry which is preliminary data.</text>
</comment>
<keyword evidence="1" id="KW-0812">Transmembrane</keyword>
<protein>
    <recommendedName>
        <fullName evidence="2">Late embryogenesis abundant protein LEA-2 subgroup domain-containing protein</fullName>
    </recommendedName>
</protein>
<dbReference type="InterPro" id="IPR055301">
    <property type="entry name" value="Lea14-like_2"/>
</dbReference>
<dbReference type="AlphaFoldDB" id="A0A426YED9"/>
<organism evidence="3 4">
    <name type="scientific">Ensete ventricosum</name>
    <name type="common">Abyssinian banana</name>
    <name type="synonym">Musa ensete</name>
    <dbReference type="NCBI Taxonomy" id="4639"/>
    <lineage>
        <taxon>Eukaryota</taxon>
        <taxon>Viridiplantae</taxon>
        <taxon>Streptophyta</taxon>
        <taxon>Embryophyta</taxon>
        <taxon>Tracheophyta</taxon>
        <taxon>Spermatophyta</taxon>
        <taxon>Magnoliopsida</taxon>
        <taxon>Liliopsida</taxon>
        <taxon>Zingiberales</taxon>
        <taxon>Musaceae</taxon>
        <taxon>Ensete</taxon>
    </lineage>
</organism>
<evidence type="ECO:0000313" key="3">
    <source>
        <dbReference type="EMBL" id="RRT50037.1"/>
    </source>
</evidence>
<feature type="transmembrane region" description="Helical" evidence="1">
    <location>
        <begin position="200"/>
        <end position="221"/>
    </location>
</feature>
<keyword evidence="1" id="KW-0472">Membrane</keyword>
<dbReference type="InterPro" id="IPR004864">
    <property type="entry name" value="LEA_2"/>
</dbReference>
<evidence type="ECO:0000256" key="1">
    <source>
        <dbReference type="SAM" id="Phobius"/>
    </source>
</evidence>
<name>A0A426YED9_ENSVE</name>
<reference evidence="3 4" key="1">
    <citation type="journal article" date="2014" name="Agronomy (Basel)">
        <title>A Draft Genome Sequence for Ensete ventricosum, the Drought-Tolerant Tree Against Hunger.</title>
        <authorList>
            <person name="Harrison J."/>
            <person name="Moore K.A."/>
            <person name="Paszkiewicz K."/>
            <person name="Jones T."/>
            <person name="Grant M."/>
            <person name="Ambacheew D."/>
            <person name="Muzemil S."/>
            <person name="Studholme D.J."/>
        </authorList>
    </citation>
    <scope>NUCLEOTIDE SEQUENCE [LARGE SCALE GENOMIC DNA]</scope>
</reference>
<keyword evidence="1" id="KW-1133">Transmembrane helix</keyword>
<proteinExistence type="predicted"/>
<dbReference type="EMBL" id="AMZH03012985">
    <property type="protein sequence ID" value="RRT50037.1"/>
    <property type="molecule type" value="Genomic_DNA"/>
</dbReference>
<accession>A0A426YED9</accession>
<feature type="domain" description="Late embryogenesis abundant protein LEA-2 subgroup" evidence="2">
    <location>
        <begin position="254"/>
        <end position="345"/>
    </location>
</feature>
<dbReference type="Proteomes" id="UP000287651">
    <property type="component" value="Unassembled WGS sequence"/>
</dbReference>
<evidence type="ECO:0000313" key="4">
    <source>
        <dbReference type="Proteomes" id="UP000287651"/>
    </source>
</evidence>
<gene>
    <name evidence="3" type="ORF">B296_00031394</name>
</gene>
<dbReference type="PANTHER" id="PTHR31852">
    <property type="entry name" value="LATE EMBRYOGENESIS ABUNDANT (LEA) HYDROXYPROLINE-RICH GLYCOPROTEIN FAMILY"/>
    <property type="match status" value="1"/>
</dbReference>
<dbReference type="Pfam" id="PF03168">
    <property type="entry name" value="LEA_2"/>
    <property type="match status" value="1"/>
</dbReference>